<keyword evidence="11" id="KW-0139">CF(1)</keyword>
<dbReference type="SUPFAM" id="SSF51344">
    <property type="entry name" value="Epsilon subunit of F1F0-ATP synthase N-terminal domain"/>
    <property type="match status" value="1"/>
</dbReference>
<dbReference type="CDD" id="cd12152">
    <property type="entry name" value="F1-ATPase_delta"/>
    <property type="match status" value="1"/>
</dbReference>
<feature type="domain" description="F1F0-ATP synthase subunit delta C-terminal" evidence="14">
    <location>
        <begin position="113"/>
        <end position="153"/>
    </location>
</feature>
<dbReference type="EMBL" id="CAJVQB010047948">
    <property type="protein sequence ID" value="CAG8833722.1"/>
    <property type="molecule type" value="Genomic_DNA"/>
</dbReference>
<dbReference type="InterPro" id="IPR001469">
    <property type="entry name" value="ATP_synth_F1_dsu/esu"/>
</dbReference>
<evidence type="ECO:0000256" key="3">
    <source>
        <dbReference type="ARBA" id="ARBA00016960"/>
    </source>
</evidence>
<evidence type="ECO:0000259" key="13">
    <source>
        <dbReference type="Pfam" id="PF02823"/>
    </source>
</evidence>
<keyword evidence="10" id="KW-0472">Membrane</keyword>
<accession>A0ABN7WKI7</accession>
<evidence type="ECO:0000256" key="11">
    <source>
        <dbReference type="ARBA" id="ARBA00023196"/>
    </source>
</evidence>
<name>A0ABN7WKI7_GIGMA</name>
<evidence type="ECO:0000313" key="15">
    <source>
        <dbReference type="EMBL" id="CAG8833722.1"/>
    </source>
</evidence>
<keyword evidence="8" id="KW-0406">Ion transport</keyword>
<dbReference type="PANTHER" id="PTHR13822:SF7">
    <property type="entry name" value="ATP SYNTHASE SUBUNIT DELTA, MITOCHONDRIAL"/>
    <property type="match status" value="1"/>
</dbReference>
<dbReference type="Pfam" id="PF02823">
    <property type="entry name" value="ATP-synt_DE_N"/>
    <property type="match status" value="1"/>
</dbReference>
<dbReference type="Gene3D" id="2.60.15.10">
    <property type="entry name" value="F0F1 ATP synthase delta/epsilon subunit, N-terminal"/>
    <property type="match status" value="1"/>
</dbReference>
<feature type="non-terminal residue" evidence="15">
    <location>
        <position position="1"/>
    </location>
</feature>
<comment type="subcellular location">
    <subcellularLocation>
        <location evidence="1">Mitochondrion inner membrane</location>
    </subcellularLocation>
</comment>
<evidence type="ECO:0000256" key="9">
    <source>
        <dbReference type="ARBA" id="ARBA00023128"/>
    </source>
</evidence>
<evidence type="ECO:0000256" key="10">
    <source>
        <dbReference type="ARBA" id="ARBA00023136"/>
    </source>
</evidence>
<dbReference type="InterPro" id="IPR020546">
    <property type="entry name" value="ATP_synth_F1_dsu/esu_N"/>
</dbReference>
<comment type="caution">
    <text evidence="15">The sequence shown here is derived from an EMBL/GenBank/DDBJ whole genome shotgun (WGS) entry which is preliminary data.</text>
</comment>
<evidence type="ECO:0000256" key="8">
    <source>
        <dbReference type="ARBA" id="ARBA00023065"/>
    </source>
</evidence>
<dbReference type="HAMAP" id="MF_00530">
    <property type="entry name" value="ATP_synth_epsil_bac"/>
    <property type="match status" value="1"/>
</dbReference>
<gene>
    <name evidence="15" type="ORF">GMARGA_LOCUS31695</name>
</gene>
<feature type="domain" description="ATP synthase F1 complex delta/epsilon subunit N-terminal" evidence="13">
    <location>
        <begin position="14"/>
        <end position="97"/>
    </location>
</feature>
<evidence type="ECO:0000256" key="7">
    <source>
        <dbReference type="ARBA" id="ARBA00022946"/>
    </source>
</evidence>
<keyword evidence="9" id="KW-0496">Mitochondrion</keyword>
<keyword evidence="11" id="KW-0066">ATP synthesis</keyword>
<dbReference type="Pfam" id="PF21334">
    <property type="entry name" value="ATPD_C_fung"/>
    <property type="match status" value="1"/>
</dbReference>
<dbReference type="Gene3D" id="6.10.140.880">
    <property type="match status" value="1"/>
</dbReference>
<sequence length="158" mass="16944">RWYATEASASTSGLRLSFVLPHQTIYKGVEVQQVNIAATSGDMGILASHVPSIEQLRPGVVEVIENANATKKFFGEYTNKLGTNYLVSGGFAIINPNSSLDINAVEAFPLEDFSPEAIRANLAEAQRTATSGSSEEERNIAKVEVEVLESLQSALGSK</sequence>
<evidence type="ECO:0000256" key="2">
    <source>
        <dbReference type="ARBA" id="ARBA00005712"/>
    </source>
</evidence>
<dbReference type="Proteomes" id="UP000789901">
    <property type="component" value="Unassembled WGS sequence"/>
</dbReference>
<protein>
    <recommendedName>
        <fullName evidence="3">ATP synthase subunit delta, mitochondrial</fullName>
    </recommendedName>
    <alternativeName>
        <fullName evidence="12">F-ATPase delta subunit</fullName>
    </alternativeName>
</protein>
<evidence type="ECO:0000256" key="5">
    <source>
        <dbReference type="ARBA" id="ARBA00022781"/>
    </source>
</evidence>
<evidence type="ECO:0000259" key="14">
    <source>
        <dbReference type="Pfam" id="PF21334"/>
    </source>
</evidence>
<keyword evidence="16" id="KW-1185">Reference proteome</keyword>
<comment type="similarity">
    <text evidence="2">Belongs to the ATPase epsilon chain family.</text>
</comment>
<evidence type="ECO:0000256" key="1">
    <source>
        <dbReference type="ARBA" id="ARBA00004273"/>
    </source>
</evidence>
<dbReference type="InterPro" id="IPR036771">
    <property type="entry name" value="ATPsynth_dsu/esu_N"/>
</dbReference>
<evidence type="ECO:0000256" key="6">
    <source>
        <dbReference type="ARBA" id="ARBA00022792"/>
    </source>
</evidence>
<keyword evidence="6" id="KW-0999">Mitochondrion inner membrane</keyword>
<evidence type="ECO:0000256" key="4">
    <source>
        <dbReference type="ARBA" id="ARBA00022448"/>
    </source>
</evidence>
<proteinExistence type="inferred from homology"/>
<organism evidence="15 16">
    <name type="scientific">Gigaspora margarita</name>
    <dbReference type="NCBI Taxonomy" id="4874"/>
    <lineage>
        <taxon>Eukaryota</taxon>
        <taxon>Fungi</taxon>
        <taxon>Fungi incertae sedis</taxon>
        <taxon>Mucoromycota</taxon>
        <taxon>Glomeromycotina</taxon>
        <taxon>Glomeromycetes</taxon>
        <taxon>Diversisporales</taxon>
        <taxon>Gigasporaceae</taxon>
        <taxon>Gigaspora</taxon>
    </lineage>
</organism>
<dbReference type="InterPro" id="IPR048938">
    <property type="entry name" value="ATPD_C_fung"/>
</dbReference>
<dbReference type="PANTHER" id="PTHR13822">
    <property type="entry name" value="ATP SYNTHASE DELTA/EPSILON CHAIN"/>
    <property type="match status" value="1"/>
</dbReference>
<evidence type="ECO:0000256" key="12">
    <source>
        <dbReference type="ARBA" id="ARBA00031669"/>
    </source>
</evidence>
<evidence type="ECO:0000313" key="16">
    <source>
        <dbReference type="Proteomes" id="UP000789901"/>
    </source>
</evidence>
<keyword evidence="7" id="KW-0809">Transit peptide</keyword>
<reference evidence="15 16" key="1">
    <citation type="submission" date="2021-06" db="EMBL/GenBank/DDBJ databases">
        <authorList>
            <person name="Kallberg Y."/>
            <person name="Tangrot J."/>
            <person name="Rosling A."/>
        </authorList>
    </citation>
    <scope>NUCLEOTIDE SEQUENCE [LARGE SCALE GENOMIC DNA]</scope>
    <source>
        <strain evidence="15 16">120-4 pot B 10/14</strain>
    </source>
</reference>
<keyword evidence="5" id="KW-0375">Hydrogen ion transport</keyword>
<keyword evidence="4" id="KW-0813">Transport</keyword>